<evidence type="ECO:0000313" key="2">
    <source>
        <dbReference type="Proteomes" id="UP001174997"/>
    </source>
</evidence>
<organism evidence="1 2">
    <name type="scientific">Cercophora samala</name>
    <dbReference type="NCBI Taxonomy" id="330535"/>
    <lineage>
        <taxon>Eukaryota</taxon>
        <taxon>Fungi</taxon>
        <taxon>Dikarya</taxon>
        <taxon>Ascomycota</taxon>
        <taxon>Pezizomycotina</taxon>
        <taxon>Sordariomycetes</taxon>
        <taxon>Sordariomycetidae</taxon>
        <taxon>Sordariales</taxon>
        <taxon>Lasiosphaeriaceae</taxon>
        <taxon>Cercophora</taxon>
    </lineage>
</organism>
<proteinExistence type="predicted"/>
<gene>
    <name evidence="1" type="ORF">QBC41DRAFT_235896</name>
</gene>
<dbReference type="EMBL" id="JAULSY010000152">
    <property type="protein sequence ID" value="KAK0661568.1"/>
    <property type="molecule type" value="Genomic_DNA"/>
</dbReference>
<dbReference type="Proteomes" id="UP001174997">
    <property type="component" value="Unassembled WGS sequence"/>
</dbReference>
<feature type="non-terminal residue" evidence="1">
    <location>
        <position position="1"/>
    </location>
</feature>
<sequence>VDIASFDLAETLTDMPDNHRRSCDTQAAGFAGGAVQERTASWVTKLETTFAKMQFSVPLIAMLASLGMAAPGNSPTPETFQVDLPTLNGDLGYLISPAEKPETNNTIVKRREGCVACQW</sequence>
<name>A0AA40D5Q6_9PEZI</name>
<reference evidence="1" key="1">
    <citation type="submission" date="2023-06" db="EMBL/GenBank/DDBJ databases">
        <title>Genome-scale phylogeny and comparative genomics of the fungal order Sordariales.</title>
        <authorList>
            <consortium name="Lawrence Berkeley National Laboratory"/>
            <person name="Hensen N."/>
            <person name="Bonometti L."/>
            <person name="Westerberg I."/>
            <person name="Brannstrom I.O."/>
            <person name="Guillou S."/>
            <person name="Cros-Aarteil S."/>
            <person name="Calhoun S."/>
            <person name="Haridas S."/>
            <person name="Kuo A."/>
            <person name="Mondo S."/>
            <person name="Pangilinan J."/>
            <person name="Riley R."/>
            <person name="Labutti K."/>
            <person name="Andreopoulos B."/>
            <person name="Lipzen A."/>
            <person name="Chen C."/>
            <person name="Yanf M."/>
            <person name="Daum C."/>
            <person name="Ng V."/>
            <person name="Clum A."/>
            <person name="Steindorff A."/>
            <person name="Ohm R."/>
            <person name="Martin F."/>
            <person name="Silar P."/>
            <person name="Natvig D."/>
            <person name="Lalanne C."/>
            <person name="Gautier V."/>
            <person name="Ament-Velasquez S.L."/>
            <person name="Kruys A."/>
            <person name="Hutchinson M.I."/>
            <person name="Powell A.J."/>
            <person name="Barry K."/>
            <person name="Miller A.N."/>
            <person name="Grigoriev I.V."/>
            <person name="Debuchy R."/>
            <person name="Gladieux P."/>
            <person name="Thoren M.H."/>
            <person name="Johannesson H."/>
        </authorList>
    </citation>
    <scope>NUCLEOTIDE SEQUENCE</scope>
    <source>
        <strain evidence="1">CBS 307.81</strain>
    </source>
</reference>
<evidence type="ECO:0000313" key="1">
    <source>
        <dbReference type="EMBL" id="KAK0661568.1"/>
    </source>
</evidence>
<protein>
    <submittedName>
        <fullName evidence="1">Uncharacterized protein</fullName>
    </submittedName>
</protein>
<keyword evidence="2" id="KW-1185">Reference proteome</keyword>
<comment type="caution">
    <text evidence="1">The sequence shown here is derived from an EMBL/GenBank/DDBJ whole genome shotgun (WGS) entry which is preliminary data.</text>
</comment>
<dbReference type="AlphaFoldDB" id="A0AA40D5Q6"/>
<accession>A0AA40D5Q6</accession>